<name>A0A8S5UY08_9CAUD</name>
<sequence length="177" mass="20302">MFRVHFIWAQSTSGIIGVNGKLPWHDRGDLQHFKDMTTGKTVIMGRKTRQSLPQRNKKLPNRTNIVLSRTMKSTKSVKAVASPYAAIEQTLAEGRDELWVIGGHETFQAFITAHDLDRLPFRLDAYVSVLAVDDEIQPITAQDSITWAPSLDDRWVLLYDHMAGPRRRLQKYVKVFR</sequence>
<dbReference type="InterPro" id="IPR001796">
    <property type="entry name" value="DHFR_dom"/>
</dbReference>
<protein>
    <recommendedName>
        <fullName evidence="2">dihydrofolate reductase</fullName>
        <ecNumber evidence="2">1.5.1.3</ecNumber>
    </recommendedName>
</protein>
<dbReference type="Gene3D" id="3.40.430.10">
    <property type="entry name" value="Dihydrofolate Reductase, subunit A"/>
    <property type="match status" value="1"/>
</dbReference>
<dbReference type="PANTHER" id="PTHR48069:SF3">
    <property type="entry name" value="DIHYDROFOLATE REDUCTASE"/>
    <property type="match status" value="1"/>
</dbReference>
<evidence type="ECO:0000256" key="5">
    <source>
        <dbReference type="ARBA" id="ARBA00023002"/>
    </source>
</evidence>
<evidence type="ECO:0000256" key="3">
    <source>
        <dbReference type="ARBA" id="ARBA00022563"/>
    </source>
</evidence>
<keyword evidence="4" id="KW-0521">NADP</keyword>
<organism evidence="7">
    <name type="scientific">Siphoviridae sp. ctjKY6</name>
    <dbReference type="NCBI Taxonomy" id="2825631"/>
    <lineage>
        <taxon>Viruses</taxon>
        <taxon>Duplodnaviria</taxon>
        <taxon>Heunggongvirae</taxon>
        <taxon>Uroviricota</taxon>
        <taxon>Caudoviricetes</taxon>
    </lineage>
</organism>
<dbReference type="PRINTS" id="PR00070">
    <property type="entry name" value="DHFR"/>
</dbReference>
<comment type="pathway">
    <text evidence="1">Cofactor biosynthesis; tetrahydrofolate biosynthesis; 5,6,7,8-tetrahydrofolate from 7,8-dihydrofolate: step 1/1.</text>
</comment>
<evidence type="ECO:0000313" key="7">
    <source>
        <dbReference type="EMBL" id="DAF99375.1"/>
    </source>
</evidence>
<dbReference type="PROSITE" id="PS51330">
    <property type="entry name" value="DHFR_2"/>
    <property type="match status" value="1"/>
</dbReference>
<dbReference type="GO" id="GO:0046655">
    <property type="term" value="P:folic acid metabolic process"/>
    <property type="evidence" value="ECO:0007669"/>
    <property type="project" value="TreeGrafter"/>
</dbReference>
<evidence type="ECO:0000256" key="1">
    <source>
        <dbReference type="ARBA" id="ARBA00004903"/>
    </source>
</evidence>
<dbReference type="EMBL" id="BK016165">
    <property type="protein sequence ID" value="DAF99375.1"/>
    <property type="molecule type" value="Genomic_DNA"/>
</dbReference>
<reference evidence="7" key="1">
    <citation type="journal article" date="2021" name="Proc. Natl. Acad. Sci. U.S.A.">
        <title>A Catalog of Tens of Thousands of Viruses from Human Metagenomes Reveals Hidden Associations with Chronic Diseases.</title>
        <authorList>
            <person name="Tisza M.J."/>
            <person name="Buck C.B."/>
        </authorList>
    </citation>
    <scope>NUCLEOTIDE SEQUENCE</scope>
    <source>
        <strain evidence="7">CtjKY6</strain>
    </source>
</reference>
<dbReference type="GO" id="GO:0046654">
    <property type="term" value="P:tetrahydrofolate biosynthetic process"/>
    <property type="evidence" value="ECO:0007669"/>
    <property type="project" value="InterPro"/>
</dbReference>
<dbReference type="GO" id="GO:0046452">
    <property type="term" value="P:dihydrofolate metabolic process"/>
    <property type="evidence" value="ECO:0007669"/>
    <property type="project" value="TreeGrafter"/>
</dbReference>
<keyword evidence="5" id="KW-0560">Oxidoreductase</keyword>
<dbReference type="Pfam" id="PF00186">
    <property type="entry name" value="DHFR_1"/>
    <property type="match status" value="1"/>
</dbReference>
<evidence type="ECO:0000256" key="4">
    <source>
        <dbReference type="ARBA" id="ARBA00022857"/>
    </source>
</evidence>
<evidence type="ECO:0000259" key="6">
    <source>
        <dbReference type="PROSITE" id="PS51330"/>
    </source>
</evidence>
<dbReference type="GO" id="GO:0050661">
    <property type="term" value="F:NADP binding"/>
    <property type="evidence" value="ECO:0007669"/>
    <property type="project" value="InterPro"/>
</dbReference>
<dbReference type="EC" id="1.5.1.3" evidence="2"/>
<evidence type="ECO:0000256" key="2">
    <source>
        <dbReference type="ARBA" id="ARBA00012856"/>
    </source>
</evidence>
<dbReference type="SUPFAM" id="SSF53597">
    <property type="entry name" value="Dihydrofolate reductase-like"/>
    <property type="match status" value="1"/>
</dbReference>
<proteinExistence type="predicted"/>
<dbReference type="CDD" id="cd00209">
    <property type="entry name" value="DHFR"/>
    <property type="match status" value="1"/>
</dbReference>
<dbReference type="GO" id="GO:0006730">
    <property type="term" value="P:one-carbon metabolic process"/>
    <property type="evidence" value="ECO:0007669"/>
    <property type="project" value="UniProtKB-KW"/>
</dbReference>
<dbReference type="PANTHER" id="PTHR48069">
    <property type="entry name" value="DIHYDROFOLATE REDUCTASE"/>
    <property type="match status" value="1"/>
</dbReference>
<dbReference type="GO" id="GO:0004146">
    <property type="term" value="F:dihydrofolate reductase activity"/>
    <property type="evidence" value="ECO:0007669"/>
    <property type="project" value="UniProtKB-EC"/>
</dbReference>
<feature type="domain" description="DHFR" evidence="6">
    <location>
        <begin position="3"/>
        <end position="177"/>
    </location>
</feature>
<accession>A0A8S5UY08</accession>
<dbReference type="InterPro" id="IPR012259">
    <property type="entry name" value="DHFR"/>
</dbReference>
<dbReference type="InterPro" id="IPR024072">
    <property type="entry name" value="DHFR-like_dom_sf"/>
</dbReference>
<keyword evidence="3" id="KW-0554">One-carbon metabolism</keyword>